<name>A0A0V1C631_TRIBR</name>
<dbReference type="EMBL" id="JYDI01000489">
    <property type="protein sequence ID" value="KRY44745.1"/>
    <property type="molecule type" value="Genomic_DNA"/>
</dbReference>
<evidence type="ECO:0008006" key="3">
    <source>
        <dbReference type="Google" id="ProtNLM"/>
    </source>
</evidence>
<sequence>MYHHHSLKDRLLKMQKCYFNTSYLLFCAFCSLLQKVGIREEILDSIELFLFNASFKSCIAYSYSDLNPHYYSIFAYNEKTSSCSKIRGMLEENIIVNCSEQMHDLQFYKVTHCLPAEGFMYSFEEEIEENVNKINAVKLKATAEICIVERHPFSENFLLKRTGIFFLKSLELCLAHCRVLSMRGKCHAVLFSGEEKVCLLLQQNQPLQRRDAVRKSGSQLFTLNYCYCNMTESSERRYYNGSGKIINLRVESMRVQCTVHEIPLRRVHMKRRWLLWNSKTLLHCIKFCAQQFRVNLCNAVYFEAEEKTCLHLVLNASQALYEYSESKKETVHFIEKCVEVAERQEYQQESAINRIQSDETSISSASRTRRPRCCRTRNVREQELDFFHYAAAENVKKRFAKLYEFFEICEIQLLNIGIIRNASAILIPRKIYSLNRCLHICRRHTSCMAILFSQLHHQCKKIFKRRSSNSTLVHAHEKVVALKDCFKDRPDERKWNPKPLIYYFTETQEICAAEIYTQKNLTSWEVMTIDKDVRNFQVCLLKCILNDHCSAINYFLTKECYLIKPAKENYIFVVKDNSVFAEVLYCESGTLIDYLLYINVRYICGHATID</sequence>
<organism evidence="1 2">
    <name type="scientific">Trichinella britovi</name>
    <name type="common">Parasitic roundworm</name>
    <dbReference type="NCBI Taxonomy" id="45882"/>
    <lineage>
        <taxon>Eukaryota</taxon>
        <taxon>Metazoa</taxon>
        <taxon>Ecdysozoa</taxon>
        <taxon>Nematoda</taxon>
        <taxon>Enoplea</taxon>
        <taxon>Dorylaimia</taxon>
        <taxon>Trichinellida</taxon>
        <taxon>Trichinellidae</taxon>
        <taxon>Trichinella</taxon>
    </lineage>
</organism>
<dbReference type="Proteomes" id="UP000054653">
    <property type="component" value="Unassembled WGS sequence"/>
</dbReference>
<proteinExistence type="predicted"/>
<dbReference type="OMA" id="HISCMAV"/>
<protein>
    <recommendedName>
        <fullName evidence="3">Apple domain-containing protein</fullName>
    </recommendedName>
</protein>
<reference evidence="1 2" key="1">
    <citation type="submission" date="2015-01" db="EMBL/GenBank/DDBJ databases">
        <title>Evolution of Trichinella species and genotypes.</title>
        <authorList>
            <person name="Korhonen P.K."/>
            <person name="Edoardo P."/>
            <person name="Giuseppe L.R."/>
            <person name="Gasser R.B."/>
        </authorList>
    </citation>
    <scope>NUCLEOTIDE SEQUENCE [LARGE SCALE GENOMIC DNA]</scope>
    <source>
        <strain evidence="1">ISS120</strain>
    </source>
</reference>
<dbReference type="STRING" id="45882.A0A0V1C631"/>
<dbReference type="OrthoDB" id="5918288at2759"/>
<gene>
    <name evidence="1" type="ORF">T03_15931</name>
</gene>
<accession>A0A0V1C631</accession>
<keyword evidence="2" id="KW-1185">Reference proteome</keyword>
<evidence type="ECO:0000313" key="1">
    <source>
        <dbReference type="EMBL" id="KRY44745.1"/>
    </source>
</evidence>
<comment type="caution">
    <text evidence="1">The sequence shown here is derived from an EMBL/GenBank/DDBJ whole genome shotgun (WGS) entry which is preliminary data.</text>
</comment>
<dbReference type="AlphaFoldDB" id="A0A0V1C631"/>
<evidence type="ECO:0000313" key="2">
    <source>
        <dbReference type="Proteomes" id="UP000054653"/>
    </source>
</evidence>